<comment type="caution">
    <text evidence="3">The sequence shown here is derived from an EMBL/GenBank/DDBJ whole genome shotgun (WGS) entry which is preliminary data.</text>
</comment>
<dbReference type="InterPro" id="IPR036196">
    <property type="entry name" value="Ptyr_pPase_sf"/>
</dbReference>
<evidence type="ECO:0000259" key="2">
    <source>
        <dbReference type="SMART" id="SM00226"/>
    </source>
</evidence>
<gene>
    <name evidence="3" type="ORF">RJ53_06005</name>
</gene>
<dbReference type="PANTHER" id="PTHR43428">
    <property type="entry name" value="ARSENATE REDUCTASE"/>
    <property type="match status" value="1"/>
</dbReference>
<sequence>MAAGLLRHLAPGRYIALSAGITPASRSNPLVTRVMDEMGIDIPDHKPGSLSALLDQWFDRIILLTDEVPPFLPPAGEVIQVPLSDPAVLQGPEEVQLAALRSLRDEIAAWIRGNLL</sequence>
<dbReference type="SUPFAM" id="SSF52788">
    <property type="entry name" value="Phosphotyrosine protein phosphatases I"/>
    <property type="match status" value="1"/>
</dbReference>
<protein>
    <recommendedName>
        <fullName evidence="2">Phosphotyrosine protein phosphatase I domain-containing protein</fullName>
    </recommendedName>
</protein>
<keyword evidence="1" id="KW-0059">Arsenical resistance</keyword>
<dbReference type="GO" id="GO:0046685">
    <property type="term" value="P:response to arsenic-containing substance"/>
    <property type="evidence" value="ECO:0007669"/>
    <property type="project" value="UniProtKB-KW"/>
</dbReference>
<name>A0A8J7W9F8_9EURY</name>
<proteinExistence type="predicted"/>
<dbReference type="PANTHER" id="PTHR43428:SF1">
    <property type="entry name" value="ARSENATE REDUCTASE"/>
    <property type="match status" value="1"/>
</dbReference>
<accession>A0A8J7W9F8</accession>
<evidence type="ECO:0000313" key="3">
    <source>
        <dbReference type="EMBL" id="MBR1369075.1"/>
    </source>
</evidence>
<dbReference type="Gene3D" id="3.40.50.2300">
    <property type="match status" value="1"/>
</dbReference>
<dbReference type="AlphaFoldDB" id="A0A8J7W9F8"/>
<dbReference type="EMBL" id="JWHL01000008">
    <property type="protein sequence ID" value="MBR1369075.1"/>
    <property type="molecule type" value="Genomic_DNA"/>
</dbReference>
<reference evidence="3" key="1">
    <citation type="submission" date="2014-12" db="EMBL/GenBank/DDBJ databases">
        <authorList>
            <person name="Huang H.-H."/>
            <person name="Chen S.-C."/>
            <person name="Lai M.-C."/>
        </authorList>
    </citation>
    <scope>NUCLEOTIDE SEQUENCE</scope>
    <source>
        <strain evidence="3">K1F9705b</strain>
    </source>
</reference>
<evidence type="ECO:0000313" key="4">
    <source>
        <dbReference type="Proteomes" id="UP000730161"/>
    </source>
</evidence>
<dbReference type="Proteomes" id="UP000730161">
    <property type="component" value="Unassembled WGS sequence"/>
</dbReference>
<feature type="domain" description="Phosphotyrosine protein phosphatase I" evidence="2">
    <location>
        <begin position="1"/>
        <end position="115"/>
    </location>
</feature>
<dbReference type="SMART" id="SM00226">
    <property type="entry name" value="LMWPc"/>
    <property type="match status" value="1"/>
</dbReference>
<evidence type="ECO:0000256" key="1">
    <source>
        <dbReference type="ARBA" id="ARBA00022849"/>
    </source>
</evidence>
<dbReference type="InterPro" id="IPR023485">
    <property type="entry name" value="Ptyr_pPase"/>
</dbReference>
<organism evidence="3 4">
    <name type="scientific">Methanocalculus chunghsingensis</name>
    <dbReference type="NCBI Taxonomy" id="156457"/>
    <lineage>
        <taxon>Archaea</taxon>
        <taxon>Methanobacteriati</taxon>
        <taxon>Methanobacteriota</taxon>
        <taxon>Stenosarchaea group</taxon>
        <taxon>Methanomicrobia</taxon>
        <taxon>Methanomicrobiales</taxon>
        <taxon>Methanocalculaceae</taxon>
        <taxon>Methanocalculus</taxon>
    </lineage>
</organism>
<keyword evidence="4" id="KW-1185">Reference proteome</keyword>